<dbReference type="EMBL" id="BSSU01000004">
    <property type="protein sequence ID" value="GLX81552.1"/>
    <property type="molecule type" value="Genomic_DNA"/>
</dbReference>
<dbReference type="PANTHER" id="PTHR10192">
    <property type="entry name" value="MOLYBDOPTERIN BIOSYNTHESIS PROTEIN"/>
    <property type="match status" value="1"/>
</dbReference>
<dbReference type="SUPFAM" id="SSF53218">
    <property type="entry name" value="Molybdenum cofactor biosynthesis proteins"/>
    <property type="match status" value="1"/>
</dbReference>
<sequence length="413" mass="44481">MSNDCFSLQQFLSVEEAINNILKNVEVIQETELVAIDNALDRVLSVDVVSPVAVPPHDNSAMDGYALNVEKFNADKPLKLIGRAMAGKPFEGVCRENECVRIMTGGVVPNSCDSVVMQEHCLVDGDNIRIEKTIKQGQNIRRRGEDIQPGQVILEKGKRISAIDIALFASVGIGEIEVKRKIKVALIATGDELKTVTESLSTGDIYESNGYFLKHMLAKINADVIDYGIIADDFELIKQTFIDADSRADLVISSGGVSVGDADYTKLVLDDLGKVGFWKIAMKPGKPLAFGLLPSSIFFGLPGNPVSAAVTFYQIALHGINAIAGANPIKRMRFSAQTLTDIRKAPGRMDFQRGVYSINEQGEISVMSTGVQGSGVLSSIGKANCFIILDKEQGSITAGQTVIIEPFDALLGG</sequence>
<feature type="domain" description="MoaB/Mog" evidence="7">
    <location>
        <begin position="185"/>
        <end position="322"/>
    </location>
</feature>
<dbReference type="InterPro" id="IPR038987">
    <property type="entry name" value="MoeA-like"/>
</dbReference>
<dbReference type="PANTHER" id="PTHR10192:SF5">
    <property type="entry name" value="GEPHYRIN"/>
    <property type="match status" value="1"/>
</dbReference>
<dbReference type="NCBIfam" id="NF045515">
    <property type="entry name" value="Glp_gephyrin"/>
    <property type="match status" value="1"/>
</dbReference>
<reference evidence="8 9" key="1">
    <citation type="submission" date="2023-03" db="EMBL/GenBank/DDBJ databases">
        <title>Draft genome sequence of Thalassotalea eurytherma JCM 18482T.</title>
        <authorList>
            <person name="Sawabe T."/>
        </authorList>
    </citation>
    <scope>NUCLEOTIDE SEQUENCE [LARGE SCALE GENOMIC DNA]</scope>
    <source>
        <strain evidence="8 9">JCM 18482</strain>
    </source>
</reference>
<comment type="catalytic activity">
    <reaction evidence="5">
        <text>adenylyl-molybdopterin + molybdate = Mo-molybdopterin + AMP + H(+)</text>
        <dbReference type="Rhea" id="RHEA:35047"/>
        <dbReference type="ChEBI" id="CHEBI:15378"/>
        <dbReference type="ChEBI" id="CHEBI:36264"/>
        <dbReference type="ChEBI" id="CHEBI:62727"/>
        <dbReference type="ChEBI" id="CHEBI:71302"/>
        <dbReference type="ChEBI" id="CHEBI:456215"/>
        <dbReference type="EC" id="2.10.1.1"/>
    </reaction>
</comment>
<evidence type="ECO:0000256" key="3">
    <source>
        <dbReference type="ARBA" id="ARBA00010763"/>
    </source>
</evidence>
<keyword evidence="6" id="KW-0460">Magnesium</keyword>
<evidence type="ECO:0000256" key="6">
    <source>
        <dbReference type="RuleBase" id="RU365090"/>
    </source>
</evidence>
<keyword evidence="6" id="KW-0479">Metal-binding</keyword>
<dbReference type="SUPFAM" id="SSF63882">
    <property type="entry name" value="MoeA N-terminal region -like"/>
    <property type="match status" value="1"/>
</dbReference>
<dbReference type="Gene3D" id="3.90.105.10">
    <property type="entry name" value="Molybdopterin biosynthesis moea protein, domain 2"/>
    <property type="match status" value="1"/>
</dbReference>
<evidence type="ECO:0000256" key="2">
    <source>
        <dbReference type="ARBA" id="ARBA00005046"/>
    </source>
</evidence>
<dbReference type="InterPro" id="IPR036688">
    <property type="entry name" value="MoeA_C_domain_IV_sf"/>
</dbReference>
<dbReference type="InterPro" id="IPR008284">
    <property type="entry name" value="MoCF_biosynth_CS"/>
</dbReference>
<comment type="pathway">
    <text evidence="2 6">Cofactor biosynthesis; molybdopterin biosynthesis.</text>
</comment>
<organism evidence="8 9">
    <name type="scientific">Thalassotalea eurytherma</name>
    <dbReference type="NCBI Taxonomy" id="1144278"/>
    <lineage>
        <taxon>Bacteria</taxon>
        <taxon>Pseudomonadati</taxon>
        <taxon>Pseudomonadota</taxon>
        <taxon>Gammaproteobacteria</taxon>
        <taxon>Alteromonadales</taxon>
        <taxon>Colwelliaceae</taxon>
        <taxon>Thalassotalea</taxon>
    </lineage>
</organism>
<dbReference type="PROSITE" id="PS01079">
    <property type="entry name" value="MOCF_BIOSYNTHESIS_2"/>
    <property type="match status" value="1"/>
</dbReference>
<dbReference type="Pfam" id="PF03454">
    <property type="entry name" value="MoeA_C"/>
    <property type="match status" value="1"/>
</dbReference>
<comment type="cofactor">
    <cofactor evidence="6">
        <name>Mg(2+)</name>
        <dbReference type="ChEBI" id="CHEBI:18420"/>
    </cofactor>
</comment>
<keyword evidence="9" id="KW-1185">Reference proteome</keyword>
<protein>
    <recommendedName>
        <fullName evidence="6">Molybdopterin molybdenumtransferase</fullName>
        <ecNumber evidence="6">2.10.1.1</ecNumber>
    </recommendedName>
</protein>
<comment type="similarity">
    <text evidence="3 6">Belongs to the MoeA family.</text>
</comment>
<dbReference type="Pfam" id="PF00994">
    <property type="entry name" value="MoCF_biosynth"/>
    <property type="match status" value="1"/>
</dbReference>
<dbReference type="InterPro" id="IPR001453">
    <property type="entry name" value="MoaB/Mog_dom"/>
</dbReference>
<evidence type="ECO:0000256" key="5">
    <source>
        <dbReference type="ARBA" id="ARBA00047317"/>
    </source>
</evidence>
<dbReference type="EC" id="2.10.1.1" evidence="6"/>
<dbReference type="Gene3D" id="3.40.980.10">
    <property type="entry name" value="MoaB/Mog-like domain"/>
    <property type="match status" value="1"/>
</dbReference>
<gene>
    <name evidence="8" type="primary">moeA</name>
    <name evidence="8" type="ORF">theurythT_10040</name>
</gene>
<dbReference type="InterPro" id="IPR036135">
    <property type="entry name" value="MoeA_linker/N_sf"/>
</dbReference>
<dbReference type="Gene3D" id="2.40.340.10">
    <property type="entry name" value="MoeA, C-terminal, domain IV"/>
    <property type="match status" value="1"/>
</dbReference>
<dbReference type="NCBIfam" id="TIGR00177">
    <property type="entry name" value="molyb_syn"/>
    <property type="match status" value="1"/>
</dbReference>
<name>A0ABQ6H0D0_9GAMM</name>
<dbReference type="SMART" id="SM00852">
    <property type="entry name" value="MoCF_biosynth"/>
    <property type="match status" value="1"/>
</dbReference>
<keyword evidence="6" id="KW-0500">Molybdenum</keyword>
<comment type="function">
    <text evidence="1 6">Catalyzes the insertion of molybdate into adenylated molybdopterin with the concomitant release of AMP.</text>
</comment>
<dbReference type="CDD" id="cd00887">
    <property type="entry name" value="MoeA"/>
    <property type="match status" value="1"/>
</dbReference>
<dbReference type="InterPro" id="IPR005111">
    <property type="entry name" value="MoeA_C_domain_IV"/>
</dbReference>
<dbReference type="Proteomes" id="UP001157133">
    <property type="component" value="Unassembled WGS sequence"/>
</dbReference>
<evidence type="ECO:0000259" key="7">
    <source>
        <dbReference type="SMART" id="SM00852"/>
    </source>
</evidence>
<dbReference type="Gene3D" id="2.170.190.11">
    <property type="entry name" value="Molybdopterin biosynthesis moea protein, domain 3"/>
    <property type="match status" value="1"/>
</dbReference>
<evidence type="ECO:0000313" key="8">
    <source>
        <dbReference type="EMBL" id="GLX81552.1"/>
    </source>
</evidence>
<dbReference type="InterPro" id="IPR036425">
    <property type="entry name" value="MoaB/Mog-like_dom_sf"/>
</dbReference>
<dbReference type="InterPro" id="IPR005110">
    <property type="entry name" value="MoeA_linker/N"/>
</dbReference>
<keyword evidence="6" id="KW-0808">Transferase</keyword>
<evidence type="ECO:0000256" key="1">
    <source>
        <dbReference type="ARBA" id="ARBA00002901"/>
    </source>
</evidence>
<dbReference type="RefSeq" id="WP_284206885.1">
    <property type="nucleotide sequence ID" value="NZ_BSSU01000004.1"/>
</dbReference>
<keyword evidence="4 6" id="KW-0501">Molybdenum cofactor biosynthesis</keyword>
<accession>A0ABQ6H0D0</accession>
<evidence type="ECO:0000313" key="9">
    <source>
        <dbReference type="Proteomes" id="UP001157133"/>
    </source>
</evidence>
<dbReference type="SUPFAM" id="SSF63867">
    <property type="entry name" value="MoeA C-terminal domain-like"/>
    <property type="match status" value="1"/>
</dbReference>
<proteinExistence type="inferred from homology"/>
<comment type="caution">
    <text evidence="8">The sequence shown here is derived from an EMBL/GenBank/DDBJ whole genome shotgun (WGS) entry which is preliminary data.</text>
</comment>
<dbReference type="Pfam" id="PF03453">
    <property type="entry name" value="MoeA_N"/>
    <property type="match status" value="1"/>
</dbReference>
<evidence type="ECO:0000256" key="4">
    <source>
        <dbReference type="ARBA" id="ARBA00023150"/>
    </source>
</evidence>